<sequence length="155" mass="17050">MRASTLATLVVAFASSAATTAMAQQDEAPVAPQGNDSQELDAQQSLTTTPGDDAYWDNYWYQPPAGTGFQRPLDGTYELQQPLNGTYQLQQPLNGTYQLQQPLNGTYQLQQPLNGTYQLQQPLNGTYQLQQPLNGTYQLQQPLNGTGTSRPPRAR</sequence>
<proteinExistence type="predicted"/>
<evidence type="ECO:0000256" key="1">
    <source>
        <dbReference type="SAM" id="SignalP"/>
    </source>
</evidence>
<feature type="signal peptide" evidence="1">
    <location>
        <begin position="1"/>
        <end position="23"/>
    </location>
</feature>
<dbReference type="EMBL" id="RAWI01000185">
    <property type="protein sequence ID" value="RKI03179.1"/>
    <property type="molecule type" value="Genomic_DNA"/>
</dbReference>
<keyword evidence="1" id="KW-0732">Signal</keyword>
<organism evidence="2 3">
    <name type="scientific">Corallococcus praedator</name>
    <dbReference type="NCBI Taxonomy" id="2316724"/>
    <lineage>
        <taxon>Bacteria</taxon>
        <taxon>Pseudomonadati</taxon>
        <taxon>Myxococcota</taxon>
        <taxon>Myxococcia</taxon>
        <taxon>Myxococcales</taxon>
        <taxon>Cystobacterineae</taxon>
        <taxon>Myxococcaceae</taxon>
        <taxon>Corallococcus</taxon>
    </lineage>
</organism>
<reference evidence="2 3" key="1">
    <citation type="submission" date="2018-09" db="EMBL/GenBank/DDBJ databases">
        <authorList>
            <person name="Livingstone P.G."/>
            <person name="Whitworth D.E."/>
        </authorList>
    </citation>
    <scope>NUCLEOTIDE SEQUENCE [LARGE SCALE GENOMIC DNA]</scope>
    <source>
        <strain evidence="2 3">CA031B</strain>
    </source>
</reference>
<dbReference type="RefSeq" id="WP_120583664.1">
    <property type="nucleotide sequence ID" value="NZ_RAWI01000185.1"/>
</dbReference>
<keyword evidence="3" id="KW-1185">Reference proteome</keyword>
<dbReference type="Proteomes" id="UP000278907">
    <property type="component" value="Unassembled WGS sequence"/>
</dbReference>
<gene>
    <name evidence="2" type="ORF">D7Y13_22745</name>
</gene>
<evidence type="ECO:0000313" key="3">
    <source>
        <dbReference type="Proteomes" id="UP000278907"/>
    </source>
</evidence>
<accession>A0ABX9QEV4</accession>
<comment type="caution">
    <text evidence="2">The sequence shown here is derived from an EMBL/GenBank/DDBJ whole genome shotgun (WGS) entry which is preliminary data.</text>
</comment>
<protein>
    <submittedName>
        <fullName evidence="2">Uncharacterized protein</fullName>
    </submittedName>
</protein>
<evidence type="ECO:0000313" key="2">
    <source>
        <dbReference type="EMBL" id="RKI03179.1"/>
    </source>
</evidence>
<name>A0ABX9QEV4_9BACT</name>
<feature type="chain" id="PRO_5045541727" evidence="1">
    <location>
        <begin position="24"/>
        <end position="155"/>
    </location>
</feature>